<dbReference type="GeneID" id="77943916"/>
<dbReference type="Proteomes" id="UP000827517">
    <property type="component" value="Segment"/>
</dbReference>
<sequence>MNIETVRTEFTDLLIDHFDVQSVKSYIVDPTMLRNMGESRYNKVIGIEIIINRTMRLHIFGSERQGKMLFTRPKEGIDKYIIGELRSYDFYFCLSDKHPSHRNLVARIIDIWLGHLAAENIRSTLSFYLKESGNVLDYCFGYKVLCTQRDTKTYDAVFDVLVNKNGRYHTYRGTFTNGNLSAITDEDNVSVPPEKMFEV</sequence>
<accession>A0AAE7X0M7</accession>
<reference evidence="1" key="1">
    <citation type="submission" date="2021-07" db="EMBL/GenBank/DDBJ databases">
        <authorList>
            <person name="Roth S.J."/>
            <person name="Krukonis G.P."/>
            <person name="Delesalle V.A."/>
        </authorList>
    </citation>
    <scope>NUCLEOTIDE SEQUENCE</scope>
</reference>
<proteinExistence type="predicted"/>
<dbReference type="RefSeq" id="YP_010667778.1">
    <property type="nucleotide sequence ID" value="NC_070952.1"/>
</dbReference>
<protein>
    <submittedName>
        <fullName evidence="1">Uncharacterized protein</fullName>
    </submittedName>
</protein>
<organism evidence="1 2">
    <name type="scientific">Erwinia phage AH04</name>
    <dbReference type="NCBI Taxonomy" id="2869569"/>
    <lineage>
        <taxon>Viruses</taxon>
        <taxon>Duplodnaviria</taxon>
        <taxon>Heunggongvirae</taxon>
        <taxon>Uroviricota</taxon>
        <taxon>Caudoviricetes</taxon>
        <taxon>Chimalliviridae</taxon>
        <taxon>Meadowvirus</taxon>
        <taxon>Meadowvirus AH04</taxon>
    </lineage>
</organism>
<name>A0AAE7X0M7_9CAUD</name>
<dbReference type="KEGG" id="vg:77943916"/>
<dbReference type="EMBL" id="MZ501267">
    <property type="protein sequence ID" value="QZA70511.1"/>
    <property type="molecule type" value="Genomic_DNA"/>
</dbReference>
<keyword evidence="2" id="KW-1185">Reference proteome</keyword>
<evidence type="ECO:0000313" key="1">
    <source>
        <dbReference type="EMBL" id="QZA70511.1"/>
    </source>
</evidence>
<evidence type="ECO:0000313" key="2">
    <source>
        <dbReference type="Proteomes" id="UP000827517"/>
    </source>
</evidence>
<gene>
    <name evidence="1" type="primary">24</name>
    <name evidence="1" type="ORF">AH04_24</name>
</gene>